<protein>
    <submittedName>
        <fullName evidence="2">PepSY domain-containing protein</fullName>
    </submittedName>
</protein>
<name>A0ABW4E139_9RHOB</name>
<dbReference type="InterPro" id="IPR025711">
    <property type="entry name" value="PepSY"/>
</dbReference>
<dbReference type="Gene3D" id="3.10.450.40">
    <property type="match status" value="1"/>
</dbReference>
<dbReference type="EMBL" id="JBHTOQ010000028">
    <property type="protein sequence ID" value="MFD1482411.1"/>
    <property type="molecule type" value="Genomic_DNA"/>
</dbReference>
<comment type="caution">
    <text evidence="2">The sequence shown here is derived from an EMBL/GenBank/DDBJ whole genome shotgun (WGS) entry which is preliminary data.</text>
</comment>
<organism evidence="2 3">
    <name type="scientific">Paracoccus nototheniae</name>
    <dbReference type="NCBI Taxonomy" id="2489002"/>
    <lineage>
        <taxon>Bacteria</taxon>
        <taxon>Pseudomonadati</taxon>
        <taxon>Pseudomonadota</taxon>
        <taxon>Alphaproteobacteria</taxon>
        <taxon>Rhodobacterales</taxon>
        <taxon>Paracoccaceae</taxon>
        <taxon>Paracoccus</taxon>
    </lineage>
</organism>
<reference evidence="3" key="1">
    <citation type="journal article" date="2019" name="Int. J. Syst. Evol. Microbiol.">
        <title>The Global Catalogue of Microorganisms (GCM) 10K type strain sequencing project: providing services to taxonomists for standard genome sequencing and annotation.</title>
        <authorList>
            <consortium name="The Broad Institute Genomics Platform"/>
            <consortium name="The Broad Institute Genome Sequencing Center for Infectious Disease"/>
            <person name="Wu L."/>
            <person name="Ma J."/>
        </authorList>
    </citation>
    <scope>NUCLEOTIDE SEQUENCE [LARGE SCALE GENOMIC DNA]</scope>
    <source>
        <strain evidence="3">CCM 8875</strain>
    </source>
</reference>
<gene>
    <name evidence="2" type="ORF">ACFQ5P_14035</name>
</gene>
<evidence type="ECO:0000313" key="3">
    <source>
        <dbReference type="Proteomes" id="UP001597302"/>
    </source>
</evidence>
<sequence length="103" mass="11515">MNRHFSTLLLTLSLAPASLDAQSATPDYETARRAVLRGEMLPLERILTLVEADHPGQIVEVELENEDGIWLYEVEVLTPAGHLIEIDLDARTGEILGYEEEDD</sequence>
<evidence type="ECO:0000259" key="1">
    <source>
        <dbReference type="Pfam" id="PF03413"/>
    </source>
</evidence>
<proteinExistence type="predicted"/>
<accession>A0ABW4E139</accession>
<feature type="domain" description="PepSY" evidence="1">
    <location>
        <begin position="41"/>
        <end position="99"/>
    </location>
</feature>
<evidence type="ECO:0000313" key="2">
    <source>
        <dbReference type="EMBL" id="MFD1482411.1"/>
    </source>
</evidence>
<keyword evidence="3" id="KW-1185">Reference proteome</keyword>
<dbReference type="Proteomes" id="UP001597302">
    <property type="component" value="Unassembled WGS sequence"/>
</dbReference>
<dbReference type="RefSeq" id="WP_131572709.1">
    <property type="nucleotide sequence ID" value="NZ_CBCSAJ010000016.1"/>
</dbReference>
<dbReference type="Pfam" id="PF03413">
    <property type="entry name" value="PepSY"/>
    <property type="match status" value="1"/>
</dbReference>